<keyword evidence="7" id="KW-0547">Nucleotide-binding</keyword>
<dbReference type="PROSITE" id="PS50109">
    <property type="entry name" value="HIS_KIN"/>
    <property type="match status" value="1"/>
</dbReference>
<dbReference type="NCBIfam" id="TIGR00229">
    <property type="entry name" value="sensory_box"/>
    <property type="match status" value="1"/>
</dbReference>
<evidence type="ECO:0000259" key="13">
    <source>
        <dbReference type="PROSITE" id="PS50109"/>
    </source>
</evidence>
<dbReference type="Gene3D" id="1.10.287.130">
    <property type="match status" value="1"/>
</dbReference>
<evidence type="ECO:0000313" key="16">
    <source>
        <dbReference type="Proteomes" id="UP000777265"/>
    </source>
</evidence>
<comment type="catalytic activity">
    <reaction evidence="1">
        <text>ATP + protein L-histidine = ADP + protein N-phospho-L-histidine.</text>
        <dbReference type="EC" id="2.7.13.3"/>
    </reaction>
</comment>
<dbReference type="GO" id="GO:0007234">
    <property type="term" value="P:osmosensory signaling via phosphorelay pathway"/>
    <property type="evidence" value="ECO:0007669"/>
    <property type="project" value="TreeGrafter"/>
</dbReference>
<dbReference type="Pfam" id="PF00512">
    <property type="entry name" value="HisKA"/>
    <property type="match status" value="1"/>
</dbReference>
<dbReference type="SUPFAM" id="SSF55785">
    <property type="entry name" value="PYP-like sensor domain (PAS domain)"/>
    <property type="match status" value="1"/>
</dbReference>
<dbReference type="InterPro" id="IPR004358">
    <property type="entry name" value="Sig_transdc_His_kin-like_C"/>
</dbReference>
<dbReference type="InterPro" id="IPR050351">
    <property type="entry name" value="BphY/WalK/GraS-like"/>
</dbReference>
<reference evidence="15" key="2">
    <citation type="submission" date="2020-01" db="EMBL/GenBank/DDBJ databases">
        <authorList>
            <person name="Campanaro S."/>
        </authorList>
    </citation>
    <scope>NUCLEOTIDE SEQUENCE</scope>
    <source>
        <strain evidence="15">AS06rmzACSIP_7</strain>
    </source>
</reference>
<evidence type="ECO:0000256" key="1">
    <source>
        <dbReference type="ARBA" id="ARBA00000085"/>
    </source>
</evidence>
<dbReference type="SUPFAM" id="SSF55874">
    <property type="entry name" value="ATPase domain of HSP90 chaperone/DNA topoisomerase II/histidine kinase"/>
    <property type="match status" value="1"/>
</dbReference>
<comment type="caution">
    <text evidence="15">The sequence shown here is derived from an EMBL/GenBank/DDBJ whole genome shotgun (WGS) entry which is preliminary data.</text>
</comment>
<organism evidence="15 16">
    <name type="scientific">Syntrophorhabdus aromaticivorans</name>
    <dbReference type="NCBI Taxonomy" id="328301"/>
    <lineage>
        <taxon>Bacteria</taxon>
        <taxon>Pseudomonadati</taxon>
        <taxon>Thermodesulfobacteriota</taxon>
        <taxon>Syntrophorhabdia</taxon>
        <taxon>Syntrophorhabdales</taxon>
        <taxon>Syntrophorhabdaceae</taxon>
        <taxon>Syntrophorhabdus</taxon>
    </lineage>
</organism>
<keyword evidence="8" id="KW-0418">Kinase</keyword>
<evidence type="ECO:0000256" key="5">
    <source>
        <dbReference type="ARBA" id="ARBA00022553"/>
    </source>
</evidence>
<evidence type="ECO:0000256" key="6">
    <source>
        <dbReference type="ARBA" id="ARBA00022679"/>
    </source>
</evidence>
<name>A0A971S211_9BACT</name>
<dbReference type="PROSITE" id="PS50112">
    <property type="entry name" value="PAS"/>
    <property type="match status" value="1"/>
</dbReference>
<evidence type="ECO:0000259" key="14">
    <source>
        <dbReference type="PROSITE" id="PS50112"/>
    </source>
</evidence>
<evidence type="ECO:0000256" key="10">
    <source>
        <dbReference type="ARBA" id="ARBA00023012"/>
    </source>
</evidence>
<dbReference type="GO" id="GO:0000156">
    <property type="term" value="F:phosphorelay response regulator activity"/>
    <property type="evidence" value="ECO:0007669"/>
    <property type="project" value="TreeGrafter"/>
</dbReference>
<evidence type="ECO:0000256" key="11">
    <source>
        <dbReference type="ARBA" id="ARBA00023136"/>
    </source>
</evidence>
<dbReference type="InterPro" id="IPR036890">
    <property type="entry name" value="HATPase_C_sf"/>
</dbReference>
<keyword evidence="9" id="KW-0067">ATP-binding</keyword>
<dbReference type="Gene3D" id="3.30.450.20">
    <property type="entry name" value="PAS domain"/>
    <property type="match status" value="1"/>
</dbReference>
<dbReference type="AlphaFoldDB" id="A0A971S211"/>
<dbReference type="SMART" id="SM00387">
    <property type="entry name" value="HATPase_c"/>
    <property type="match status" value="1"/>
</dbReference>
<evidence type="ECO:0000256" key="8">
    <source>
        <dbReference type="ARBA" id="ARBA00022777"/>
    </source>
</evidence>
<protein>
    <recommendedName>
        <fullName evidence="3">histidine kinase</fullName>
        <ecNumber evidence="3">2.7.13.3</ecNumber>
    </recommendedName>
</protein>
<dbReference type="PRINTS" id="PR00344">
    <property type="entry name" value="BCTRLSENSOR"/>
</dbReference>
<dbReference type="SMART" id="SM00388">
    <property type="entry name" value="HisKA"/>
    <property type="match status" value="1"/>
</dbReference>
<dbReference type="PANTHER" id="PTHR42878:SF15">
    <property type="entry name" value="BACTERIOPHYTOCHROME"/>
    <property type="match status" value="1"/>
</dbReference>
<dbReference type="Proteomes" id="UP000777265">
    <property type="component" value="Unassembled WGS sequence"/>
</dbReference>
<dbReference type="Pfam" id="PF02518">
    <property type="entry name" value="HATPase_c"/>
    <property type="match status" value="1"/>
</dbReference>
<feature type="domain" description="PAS" evidence="14">
    <location>
        <begin position="11"/>
        <end position="71"/>
    </location>
</feature>
<evidence type="ECO:0000256" key="2">
    <source>
        <dbReference type="ARBA" id="ARBA00004236"/>
    </source>
</evidence>
<dbReference type="Gene3D" id="3.30.565.10">
    <property type="entry name" value="Histidine kinase-like ATPase, C-terminal domain"/>
    <property type="match status" value="1"/>
</dbReference>
<dbReference type="GO" id="GO:0030295">
    <property type="term" value="F:protein kinase activator activity"/>
    <property type="evidence" value="ECO:0007669"/>
    <property type="project" value="TreeGrafter"/>
</dbReference>
<dbReference type="GO" id="GO:0005524">
    <property type="term" value="F:ATP binding"/>
    <property type="evidence" value="ECO:0007669"/>
    <property type="project" value="UniProtKB-KW"/>
</dbReference>
<dbReference type="FunFam" id="1.10.287.130:FF:000070">
    <property type="entry name" value="Histidine kinase sensor protein"/>
    <property type="match status" value="1"/>
</dbReference>
<dbReference type="InterPro" id="IPR000014">
    <property type="entry name" value="PAS"/>
</dbReference>
<proteinExistence type="predicted"/>
<evidence type="ECO:0000256" key="3">
    <source>
        <dbReference type="ARBA" id="ARBA00012438"/>
    </source>
</evidence>
<evidence type="ECO:0000313" key="15">
    <source>
        <dbReference type="EMBL" id="NLW35777.1"/>
    </source>
</evidence>
<keyword evidence="11" id="KW-0472">Membrane</keyword>
<gene>
    <name evidence="15" type="ORF">GXY80_09895</name>
</gene>
<dbReference type="InterPro" id="IPR003661">
    <property type="entry name" value="HisK_dim/P_dom"/>
</dbReference>
<dbReference type="InterPro" id="IPR003594">
    <property type="entry name" value="HATPase_dom"/>
</dbReference>
<keyword evidence="4" id="KW-1003">Cell membrane</keyword>
<dbReference type="GO" id="GO:0005886">
    <property type="term" value="C:plasma membrane"/>
    <property type="evidence" value="ECO:0007669"/>
    <property type="project" value="UniProtKB-SubCell"/>
</dbReference>
<dbReference type="SMART" id="SM00091">
    <property type="entry name" value="PAS"/>
    <property type="match status" value="1"/>
</dbReference>
<sequence length="379" mass="43583">MKDNHEALRASEAMYRTIFENTGTATIIGEGDTTIYRANTQFQRLSGCTKEELERKKRWTEFIAKDDLEKMLHYHHLRRVDPRAAPKNYEIEFIDRQGNVKNIYITVDVVPGTQKSVLSFMDITELKRVEKEIRELNEELERRVKKRTAELEEANKELEAFTYSVSHDLRTPLISIQAFARLLAEKYTTYLDTKGQRFLMAIQKSTKQMDQLINDLLALSRLKRRDFNVVEIDIDALAREVFEELKAVTKGRKLKLSINHPPKALGDPHLIRQVFVNLLANAIKFSRKKDTARIEVGGVFGGDENTYYIKDNGIGFDMADADKLFGVFQRLHSADEYEGTGVGLAIVQRIINRHEGRVWAEGKIDEGATFYFTLSNKTG</sequence>
<evidence type="ECO:0000256" key="4">
    <source>
        <dbReference type="ARBA" id="ARBA00022475"/>
    </source>
</evidence>
<reference evidence="15" key="1">
    <citation type="journal article" date="2020" name="Biotechnol. Biofuels">
        <title>New insights from the biogas microbiome by comprehensive genome-resolved metagenomics of nearly 1600 species originating from multiple anaerobic digesters.</title>
        <authorList>
            <person name="Campanaro S."/>
            <person name="Treu L."/>
            <person name="Rodriguez-R L.M."/>
            <person name="Kovalovszki A."/>
            <person name="Ziels R.M."/>
            <person name="Maus I."/>
            <person name="Zhu X."/>
            <person name="Kougias P.G."/>
            <person name="Basile A."/>
            <person name="Luo G."/>
            <person name="Schluter A."/>
            <person name="Konstantinidis K.T."/>
            <person name="Angelidaki I."/>
        </authorList>
    </citation>
    <scope>NUCLEOTIDE SEQUENCE</scope>
    <source>
        <strain evidence="15">AS06rmzACSIP_7</strain>
    </source>
</reference>
<dbReference type="InterPro" id="IPR035965">
    <property type="entry name" value="PAS-like_dom_sf"/>
</dbReference>
<comment type="subcellular location">
    <subcellularLocation>
        <location evidence="2">Cell membrane</location>
    </subcellularLocation>
</comment>
<dbReference type="SUPFAM" id="SSF47384">
    <property type="entry name" value="Homodimeric domain of signal transducing histidine kinase"/>
    <property type="match status" value="1"/>
</dbReference>
<evidence type="ECO:0000256" key="7">
    <source>
        <dbReference type="ARBA" id="ARBA00022741"/>
    </source>
</evidence>
<dbReference type="PANTHER" id="PTHR42878">
    <property type="entry name" value="TWO-COMPONENT HISTIDINE KINASE"/>
    <property type="match status" value="1"/>
</dbReference>
<keyword evidence="6" id="KW-0808">Transferase</keyword>
<keyword evidence="10" id="KW-0902">Two-component regulatory system</keyword>
<feature type="domain" description="Histidine kinase" evidence="13">
    <location>
        <begin position="164"/>
        <end position="378"/>
    </location>
</feature>
<dbReference type="CDD" id="cd00082">
    <property type="entry name" value="HisKA"/>
    <property type="match status" value="1"/>
</dbReference>
<keyword evidence="5" id="KW-0597">Phosphoprotein</keyword>
<dbReference type="EMBL" id="JAAYEE010000169">
    <property type="protein sequence ID" value="NLW35777.1"/>
    <property type="molecule type" value="Genomic_DNA"/>
</dbReference>
<evidence type="ECO:0000256" key="12">
    <source>
        <dbReference type="SAM" id="Coils"/>
    </source>
</evidence>
<feature type="coiled-coil region" evidence="12">
    <location>
        <begin position="123"/>
        <end position="157"/>
    </location>
</feature>
<keyword evidence="12" id="KW-0175">Coiled coil</keyword>
<dbReference type="EC" id="2.7.13.3" evidence="3"/>
<dbReference type="InterPro" id="IPR036097">
    <property type="entry name" value="HisK_dim/P_sf"/>
</dbReference>
<evidence type="ECO:0000256" key="9">
    <source>
        <dbReference type="ARBA" id="ARBA00022840"/>
    </source>
</evidence>
<accession>A0A971S211</accession>
<dbReference type="FunFam" id="3.30.565.10:FF:000023">
    <property type="entry name" value="PAS domain-containing sensor histidine kinase"/>
    <property type="match status" value="1"/>
</dbReference>
<dbReference type="InterPro" id="IPR005467">
    <property type="entry name" value="His_kinase_dom"/>
</dbReference>
<dbReference type="GO" id="GO:0000155">
    <property type="term" value="F:phosphorelay sensor kinase activity"/>
    <property type="evidence" value="ECO:0007669"/>
    <property type="project" value="InterPro"/>
</dbReference>